<evidence type="ECO:0000256" key="8">
    <source>
        <dbReference type="ARBA" id="ARBA00044972"/>
    </source>
</evidence>
<dbReference type="SUPFAM" id="SSF51182">
    <property type="entry name" value="RmlC-like cupins"/>
    <property type="match status" value="1"/>
</dbReference>
<evidence type="ECO:0000313" key="10">
    <source>
        <dbReference type="EMBL" id="SEA53904.1"/>
    </source>
</evidence>
<proteinExistence type="inferred from homology"/>
<comment type="catalytic activity">
    <reaction evidence="6">
        <text>D-lyxose = D-xylulose</text>
        <dbReference type="Rhea" id="RHEA:14201"/>
        <dbReference type="ChEBI" id="CHEBI:16789"/>
        <dbReference type="ChEBI" id="CHEBI:17140"/>
        <dbReference type="EC" id="5.3.1.15"/>
    </reaction>
</comment>
<evidence type="ECO:0000256" key="6">
    <source>
        <dbReference type="ARBA" id="ARBA00044907"/>
    </source>
</evidence>
<keyword evidence="4" id="KW-0413">Isomerase</keyword>
<keyword evidence="5" id="KW-0119">Carbohydrate metabolism</keyword>
<comment type="similarity">
    <text evidence="7">Belongs to the D-lyxose ketol-isomerase family.</text>
</comment>
<accession>A0A1H4C0Q0</accession>
<evidence type="ECO:0000313" key="11">
    <source>
        <dbReference type="Proteomes" id="UP000198703"/>
    </source>
</evidence>
<dbReference type="InterPro" id="IPR010864">
    <property type="entry name" value="D-lyxose_isomer"/>
</dbReference>
<evidence type="ECO:0000256" key="4">
    <source>
        <dbReference type="ARBA" id="ARBA00023235"/>
    </source>
</evidence>
<dbReference type="Pfam" id="PF07385">
    <property type="entry name" value="Lyx_isomer"/>
    <property type="match status" value="1"/>
</dbReference>
<keyword evidence="11" id="KW-1185">Reference proteome</keyword>
<dbReference type="InterPro" id="IPR011051">
    <property type="entry name" value="RmlC_Cupin_sf"/>
</dbReference>
<keyword evidence="2" id="KW-0479">Metal-binding</keyword>
<dbReference type="CDD" id="cd20309">
    <property type="entry name" value="cupin_EcSI"/>
    <property type="match status" value="1"/>
</dbReference>
<dbReference type="InterPro" id="IPR047581">
    <property type="entry name" value="EcSI_cupin"/>
</dbReference>
<evidence type="ECO:0000256" key="7">
    <source>
        <dbReference type="ARBA" id="ARBA00044951"/>
    </source>
</evidence>
<dbReference type="Gene3D" id="2.60.120.10">
    <property type="entry name" value="Jelly Rolls"/>
    <property type="match status" value="1"/>
</dbReference>
<dbReference type="OrthoDB" id="27002at2"/>
<feature type="compositionally biased region" description="Basic and acidic residues" evidence="9">
    <location>
        <begin position="130"/>
        <end position="152"/>
    </location>
</feature>
<dbReference type="GO" id="GO:0046872">
    <property type="term" value="F:metal ion binding"/>
    <property type="evidence" value="ECO:0007669"/>
    <property type="project" value="UniProtKB-KW"/>
</dbReference>
<reference evidence="10 11" key="1">
    <citation type="submission" date="2016-10" db="EMBL/GenBank/DDBJ databases">
        <authorList>
            <person name="de Groot N.N."/>
        </authorList>
    </citation>
    <scope>NUCLEOTIDE SEQUENCE [LARGE SCALE GENOMIC DNA]</scope>
    <source>
        <strain evidence="10 11">DSM 15345</strain>
    </source>
</reference>
<evidence type="ECO:0000256" key="9">
    <source>
        <dbReference type="SAM" id="MobiDB-lite"/>
    </source>
</evidence>
<dbReference type="STRING" id="89524.SAMN05444370_106140"/>
<sequence>MKRSRIEAAVTAAREAFSRVGFALPPFADWTDAQWRAAGDCHAARAGLGWDVTDYGGGAFEALGLTLFTLRNGLAGELRAGRGFCYAEKLMLVGDGQLAPMHRHRSKVEDIIVRAGATLALELWPGGEAGPRRGEPVEALSDGRPRRTDPDGMLRLRPGESVTLTPDIWHAFHGEGGAVVVGEVSSVNDDWADNQFEREIPRFPTVEEDAPRTTALVGERMQTAEKTA</sequence>
<dbReference type="AlphaFoldDB" id="A0A1H4C0Q0"/>
<feature type="region of interest" description="Disordered" evidence="9">
    <location>
        <begin position="125"/>
        <end position="152"/>
    </location>
</feature>
<dbReference type="InterPro" id="IPR014710">
    <property type="entry name" value="RmlC-like_jellyroll"/>
</dbReference>
<evidence type="ECO:0000256" key="2">
    <source>
        <dbReference type="ARBA" id="ARBA00022723"/>
    </source>
</evidence>
<dbReference type="Proteomes" id="UP000198703">
    <property type="component" value="Unassembled WGS sequence"/>
</dbReference>
<name>A0A1H4C0Q0_9RHOB</name>
<evidence type="ECO:0000256" key="5">
    <source>
        <dbReference type="ARBA" id="ARBA00023277"/>
    </source>
</evidence>
<dbReference type="EC" id="5.3.1.15" evidence="8"/>
<evidence type="ECO:0000256" key="1">
    <source>
        <dbReference type="ARBA" id="ARBA00001936"/>
    </source>
</evidence>
<dbReference type="EMBL" id="FNQM01000006">
    <property type="protein sequence ID" value="SEA53904.1"/>
    <property type="molecule type" value="Genomic_DNA"/>
</dbReference>
<gene>
    <name evidence="10" type="ORF">SAMN05444370_106140</name>
</gene>
<dbReference type="GO" id="GO:0047828">
    <property type="term" value="F:D-lyxose ketol-isomerase activity"/>
    <property type="evidence" value="ECO:0007669"/>
    <property type="project" value="UniProtKB-EC"/>
</dbReference>
<evidence type="ECO:0000256" key="3">
    <source>
        <dbReference type="ARBA" id="ARBA00023211"/>
    </source>
</evidence>
<organism evidence="10 11">
    <name type="scientific">Rubrimonas cliftonensis</name>
    <dbReference type="NCBI Taxonomy" id="89524"/>
    <lineage>
        <taxon>Bacteria</taxon>
        <taxon>Pseudomonadati</taxon>
        <taxon>Pseudomonadota</taxon>
        <taxon>Alphaproteobacteria</taxon>
        <taxon>Rhodobacterales</taxon>
        <taxon>Paracoccaceae</taxon>
        <taxon>Rubrimonas</taxon>
    </lineage>
</organism>
<comment type="cofactor">
    <cofactor evidence="1">
        <name>Mn(2+)</name>
        <dbReference type="ChEBI" id="CHEBI:29035"/>
    </cofactor>
</comment>
<keyword evidence="3" id="KW-0464">Manganese</keyword>
<dbReference type="RefSeq" id="WP_093253664.1">
    <property type="nucleotide sequence ID" value="NZ_FNQM01000006.1"/>
</dbReference>
<protein>
    <recommendedName>
        <fullName evidence="8">D-lyxose ketol-isomerase</fullName>
        <ecNumber evidence="8">5.3.1.15</ecNumber>
    </recommendedName>
</protein>